<organism evidence="2 3">
    <name type="scientific">Xylaria arbuscula</name>
    <dbReference type="NCBI Taxonomy" id="114810"/>
    <lineage>
        <taxon>Eukaryota</taxon>
        <taxon>Fungi</taxon>
        <taxon>Dikarya</taxon>
        <taxon>Ascomycota</taxon>
        <taxon>Pezizomycotina</taxon>
        <taxon>Sordariomycetes</taxon>
        <taxon>Xylariomycetidae</taxon>
        <taxon>Xylariales</taxon>
        <taxon>Xylariaceae</taxon>
        <taxon>Xylaria</taxon>
    </lineage>
</organism>
<feature type="compositionally biased region" description="Polar residues" evidence="1">
    <location>
        <begin position="41"/>
        <end position="50"/>
    </location>
</feature>
<evidence type="ECO:0000256" key="1">
    <source>
        <dbReference type="SAM" id="MobiDB-lite"/>
    </source>
</evidence>
<accession>A0A9W8TFX2</accession>
<dbReference type="EMBL" id="JANPWZ010003493">
    <property type="protein sequence ID" value="KAJ3552402.1"/>
    <property type="molecule type" value="Genomic_DNA"/>
</dbReference>
<name>A0A9W8TFX2_9PEZI</name>
<protein>
    <submittedName>
        <fullName evidence="2">Uncharacterized protein</fullName>
    </submittedName>
</protein>
<evidence type="ECO:0000313" key="3">
    <source>
        <dbReference type="Proteomes" id="UP001148614"/>
    </source>
</evidence>
<comment type="caution">
    <text evidence="2">The sequence shown here is derived from an EMBL/GenBank/DDBJ whole genome shotgun (WGS) entry which is preliminary data.</text>
</comment>
<reference evidence="2" key="1">
    <citation type="submission" date="2022-07" db="EMBL/GenBank/DDBJ databases">
        <title>Genome Sequence of Xylaria arbuscula.</title>
        <authorList>
            <person name="Buettner E."/>
        </authorList>
    </citation>
    <scope>NUCLEOTIDE SEQUENCE</scope>
    <source>
        <strain evidence="2">VT107</strain>
    </source>
</reference>
<evidence type="ECO:0000313" key="2">
    <source>
        <dbReference type="EMBL" id="KAJ3552402.1"/>
    </source>
</evidence>
<dbReference type="AlphaFoldDB" id="A0A9W8TFX2"/>
<feature type="compositionally biased region" description="Polar residues" evidence="1">
    <location>
        <begin position="82"/>
        <end position="92"/>
    </location>
</feature>
<keyword evidence="3" id="KW-1185">Reference proteome</keyword>
<gene>
    <name evidence="2" type="ORF">NPX13_g11122</name>
</gene>
<proteinExistence type="predicted"/>
<sequence>MNYFKKARNHVQNAVSDARELAQQVQQDYKQFQGHADQPKTYHQQASNHHQLPVSPGYHQSQHSYPSPPTQHDSHGNVPGFANQTFNMSSMARTLPHDPSHYQEPARQINVPSYPTPPPEEPKQKHHTPPSPPVGCPGSKAVSVDLVQFYVFRPEFRDRVQISEDQFGICSACYAVLDPKLASYFQPLSAAEERHVDGPIRARQATFNCDLALPGVKALFFRECVAKQTMEPLLSFARGTMEWFSCGNSDMSISQPVEYYTVKAIEDMAVCKWCFERNIRGTAFEREFKLCGPRSDWTWMCDFGIGGYVYKAMLRELDGSGSQPPSITRFVENARRRITLPPCPGTGNTFPPPGNGERVFTYEAVGGKSGVFCQGCYWDRILGTSMEPFFNARTELGDEFRGQIGCDMTAAGSQFAMDVAIKTKNDEAWRRCMEGRGKFPPCVGILGVDEEDLQGQEQELNEWYYLKDHPNIEVCQWCYCTTVDLLGASALFSPITRPLHSGVVRMCFLSVPENLGADTSDRDDSENTLVWRGTILRNWLHQGYEKDGDFTAFTQAADPPEGNGTETRSTQRETRTRQP</sequence>
<feature type="compositionally biased region" description="Basic and acidic residues" evidence="1">
    <location>
        <begin position="569"/>
        <end position="579"/>
    </location>
</feature>
<feature type="region of interest" description="Disordered" evidence="1">
    <location>
        <begin position="25"/>
        <end position="137"/>
    </location>
</feature>
<dbReference type="Proteomes" id="UP001148614">
    <property type="component" value="Unassembled WGS sequence"/>
</dbReference>
<feature type="region of interest" description="Disordered" evidence="1">
    <location>
        <begin position="550"/>
        <end position="579"/>
    </location>
</feature>